<keyword evidence="8" id="KW-0028">Amino-acid biosynthesis</keyword>
<sequence>MVERAVVVGAGLIGTSIALALGRGGVEVELADRDPATLRLACELGAGRPLGSVPGSGPADVAVIAAPPRAVPAVLLDAQKNGFAHVYTDVASVKESMIAEADALGCDLSSYVPGHPMGGSERQGPGAARADLFLGRSWALCPTTRTDPGALETVTRLAEMCGADPLVLDAAAHDRAVALVSHAPHVASAAVAARLRGGDDAALALAGQGVRDVTRIAGGDPGMWLEILGHNAAPVAAVLEEIAADLAAAAAALRAAEARDVTDLLERGVAGRARIPGKHGAERTPDYAVLAVVIPDEPGSLGRLFAAAADAGVNVEDVRIDHSPGLPLGVAQLSVAQGSEDRLARALGESGWSVHP</sequence>
<dbReference type="AlphaFoldDB" id="A0A4R6V0F2"/>
<dbReference type="GO" id="GO:0006571">
    <property type="term" value="P:tyrosine biosynthetic process"/>
    <property type="evidence" value="ECO:0007669"/>
    <property type="project" value="UniProtKB-UniPathway"/>
</dbReference>
<dbReference type="EMBL" id="SNYN01000004">
    <property type="protein sequence ID" value="TDQ53213.1"/>
    <property type="molecule type" value="Genomic_DNA"/>
</dbReference>
<comment type="similarity">
    <text evidence="2">Belongs to the prephenate/arogenate dehydrogenase family.</text>
</comment>
<comment type="pathway">
    <text evidence="1">Amino-acid biosynthesis; L-tyrosine biosynthesis; (4-hydroxyphenyl)pyruvate from prephenate (NAD(+) route): step 1/1.</text>
</comment>
<proteinExistence type="inferred from homology"/>
<feature type="domain" description="ACT" evidence="11">
    <location>
        <begin position="289"/>
        <end position="356"/>
    </location>
</feature>
<dbReference type="InterPro" id="IPR046825">
    <property type="entry name" value="PDH_C"/>
</dbReference>
<dbReference type="SUPFAM" id="SSF51735">
    <property type="entry name" value="NAD(P)-binding Rossmann-fold domains"/>
    <property type="match status" value="1"/>
</dbReference>
<evidence type="ECO:0000256" key="7">
    <source>
        <dbReference type="ARBA" id="ARBA00023027"/>
    </source>
</evidence>
<evidence type="ECO:0000256" key="4">
    <source>
        <dbReference type="ARBA" id="ARBA00016891"/>
    </source>
</evidence>
<dbReference type="PROSITE" id="PS51176">
    <property type="entry name" value="PDH_ADH"/>
    <property type="match status" value="1"/>
</dbReference>
<dbReference type="RefSeq" id="WP_133740760.1">
    <property type="nucleotide sequence ID" value="NZ_SNYN01000004.1"/>
</dbReference>
<dbReference type="GO" id="GO:0004665">
    <property type="term" value="F:prephenate dehydrogenase (NADP+) activity"/>
    <property type="evidence" value="ECO:0007669"/>
    <property type="project" value="InterPro"/>
</dbReference>
<evidence type="ECO:0000256" key="6">
    <source>
        <dbReference type="ARBA" id="ARBA00023002"/>
    </source>
</evidence>
<name>A0A4R6V0F2_9ACTN</name>
<organism evidence="12 13">
    <name type="scientific">Actinorugispora endophytica</name>
    <dbReference type="NCBI Taxonomy" id="1605990"/>
    <lineage>
        <taxon>Bacteria</taxon>
        <taxon>Bacillati</taxon>
        <taxon>Actinomycetota</taxon>
        <taxon>Actinomycetes</taxon>
        <taxon>Streptosporangiales</taxon>
        <taxon>Nocardiopsidaceae</taxon>
        <taxon>Actinorugispora</taxon>
    </lineage>
</organism>
<dbReference type="InterPro" id="IPR003099">
    <property type="entry name" value="Prephen_DH"/>
</dbReference>
<dbReference type="PANTHER" id="PTHR21363">
    <property type="entry name" value="PREPHENATE DEHYDROGENASE"/>
    <property type="match status" value="1"/>
</dbReference>
<dbReference type="Proteomes" id="UP000295281">
    <property type="component" value="Unassembled WGS sequence"/>
</dbReference>
<dbReference type="InterPro" id="IPR045865">
    <property type="entry name" value="ACT-like_dom_sf"/>
</dbReference>
<dbReference type="OrthoDB" id="9802008at2"/>
<dbReference type="InterPro" id="IPR008927">
    <property type="entry name" value="6-PGluconate_DH-like_C_sf"/>
</dbReference>
<keyword evidence="6" id="KW-0560">Oxidoreductase</keyword>
<dbReference type="InterPro" id="IPR050812">
    <property type="entry name" value="Preph/Arog_dehydrog"/>
</dbReference>
<keyword evidence="13" id="KW-1185">Reference proteome</keyword>
<accession>A0A4R6V0F2</accession>
<evidence type="ECO:0000259" key="11">
    <source>
        <dbReference type="PROSITE" id="PS51671"/>
    </source>
</evidence>
<evidence type="ECO:0000256" key="2">
    <source>
        <dbReference type="ARBA" id="ARBA00007964"/>
    </source>
</evidence>
<evidence type="ECO:0000256" key="9">
    <source>
        <dbReference type="ARBA" id="ARBA00049260"/>
    </source>
</evidence>
<dbReference type="UniPathway" id="UPA00122">
    <property type="reaction ID" value="UER00961"/>
</dbReference>
<evidence type="ECO:0000256" key="3">
    <source>
        <dbReference type="ARBA" id="ARBA00012068"/>
    </source>
</evidence>
<keyword evidence="7" id="KW-0520">NAD</keyword>
<evidence type="ECO:0000313" key="13">
    <source>
        <dbReference type="Proteomes" id="UP000295281"/>
    </source>
</evidence>
<dbReference type="SUPFAM" id="SSF55021">
    <property type="entry name" value="ACT-like"/>
    <property type="match status" value="1"/>
</dbReference>
<dbReference type="Gene3D" id="3.30.70.260">
    <property type="match status" value="1"/>
</dbReference>
<protein>
    <recommendedName>
        <fullName evidence="4">Prephenate dehydrogenase</fullName>
        <ecNumber evidence="3">1.3.1.12</ecNumber>
    </recommendedName>
</protein>
<evidence type="ECO:0000256" key="5">
    <source>
        <dbReference type="ARBA" id="ARBA00022498"/>
    </source>
</evidence>
<feature type="domain" description="Prephenate/arogenate dehydrogenase" evidence="10">
    <location>
        <begin position="3"/>
        <end position="283"/>
    </location>
</feature>
<reference evidence="12 13" key="1">
    <citation type="submission" date="2019-03" db="EMBL/GenBank/DDBJ databases">
        <title>Genomic Encyclopedia of Type Strains, Phase IV (KMG-IV): sequencing the most valuable type-strain genomes for metagenomic binning, comparative biology and taxonomic classification.</title>
        <authorList>
            <person name="Goeker M."/>
        </authorList>
    </citation>
    <scope>NUCLEOTIDE SEQUENCE [LARGE SCALE GENOMIC DNA]</scope>
    <source>
        <strain evidence="12 13">DSM 46770</strain>
    </source>
</reference>
<dbReference type="EC" id="1.3.1.12" evidence="3"/>
<evidence type="ECO:0000313" key="12">
    <source>
        <dbReference type="EMBL" id="TDQ53213.1"/>
    </source>
</evidence>
<keyword evidence="5" id="KW-0827">Tyrosine biosynthesis</keyword>
<evidence type="ECO:0000256" key="1">
    <source>
        <dbReference type="ARBA" id="ARBA00005067"/>
    </source>
</evidence>
<dbReference type="Pfam" id="PF02153">
    <property type="entry name" value="PDH_N"/>
    <property type="match status" value="1"/>
</dbReference>
<dbReference type="InterPro" id="IPR002912">
    <property type="entry name" value="ACT_dom"/>
</dbReference>
<comment type="catalytic activity">
    <reaction evidence="9">
        <text>prephenate + NAD(+) = 3-(4-hydroxyphenyl)pyruvate + CO2 + NADH</text>
        <dbReference type="Rhea" id="RHEA:13869"/>
        <dbReference type="ChEBI" id="CHEBI:16526"/>
        <dbReference type="ChEBI" id="CHEBI:29934"/>
        <dbReference type="ChEBI" id="CHEBI:36242"/>
        <dbReference type="ChEBI" id="CHEBI:57540"/>
        <dbReference type="ChEBI" id="CHEBI:57945"/>
        <dbReference type="EC" id="1.3.1.12"/>
    </reaction>
</comment>
<dbReference type="GO" id="GO:0070403">
    <property type="term" value="F:NAD+ binding"/>
    <property type="evidence" value="ECO:0007669"/>
    <property type="project" value="InterPro"/>
</dbReference>
<evidence type="ECO:0000256" key="8">
    <source>
        <dbReference type="ARBA" id="ARBA00023141"/>
    </source>
</evidence>
<dbReference type="InterPro" id="IPR046826">
    <property type="entry name" value="PDH_N"/>
</dbReference>
<dbReference type="Gene3D" id="3.40.50.720">
    <property type="entry name" value="NAD(P)-binding Rossmann-like Domain"/>
    <property type="match status" value="1"/>
</dbReference>
<evidence type="ECO:0000259" key="10">
    <source>
        <dbReference type="PROSITE" id="PS51176"/>
    </source>
</evidence>
<dbReference type="Gene3D" id="1.10.3660.10">
    <property type="entry name" value="6-phosphogluconate dehydrogenase C-terminal like domain"/>
    <property type="match status" value="1"/>
</dbReference>
<keyword evidence="8" id="KW-0057">Aromatic amino acid biosynthesis</keyword>
<dbReference type="NCBIfam" id="NF005112">
    <property type="entry name" value="PRK06545.2-4"/>
    <property type="match status" value="1"/>
</dbReference>
<gene>
    <name evidence="12" type="ORF">EV190_1041</name>
</gene>
<dbReference type="SUPFAM" id="SSF48179">
    <property type="entry name" value="6-phosphogluconate dehydrogenase C-terminal domain-like"/>
    <property type="match status" value="1"/>
</dbReference>
<dbReference type="Pfam" id="PF20463">
    <property type="entry name" value="PDH_C"/>
    <property type="match status" value="1"/>
</dbReference>
<dbReference type="NCBIfam" id="NF005111">
    <property type="entry name" value="PRK06545.2-3"/>
    <property type="match status" value="1"/>
</dbReference>
<dbReference type="PROSITE" id="PS51671">
    <property type="entry name" value="ACT"/>
    <property type="match status" value="1"/>
</dbReference>
<dbReference type="InterPro" id="IPR036291">
    <property type="entry name" value="NAD(P)-bd_dom_sf"/>
</dbReference>
<dbReference type="PANTHER" id="PTHR21363:SF0">
    <property type="entry name" value="PREPHENATE DEHYDROGENASE [NADP(+)]"/>
    <property type="match status" value="1"/>
</dbReference>
<dbReference type="GO" id="GO:0008977">
    <property type="term" value="F:prephenate dehydrogenase (NAD+) activity"/>
    <property type="evidence" value="ECO:0007669"/>
    <property type="project" value="UniProtKB-EC"/>
</dbReference>
<comment type="caution">
    <text evidence="12">The sequence shown here is derived from an EMBL/GenBank/DDBJ whole genome shotgun (WGS) entry which is preliminary data.</text>
</comment>